<evidence type="ECO:0000313" key="7">
    <source>
        <dbReference type="Proteomes" id="UP000250675"/>
    </source>
</evidence>
<dbReference type="InterPro" id="IPR050808">
    <property type="entry name" value="Phage_Integrase"/>
</dbReference>
<dbReference type="GO" id="GO:0006310">
    <property type="term" value="P:DNA recombination"/>
    <property type="evidence" value="ECO:0007669"/>
    <property type="project" value="UniProtKB-KW"/>
</dbReference>
<keyword evidence="2" id="KW-0229">DNA integration</keyword>
<organism evidence="6 7">
    <name type="scientific">Klebsiella pneumoniae</name>
    <dbReference type="NCBI Taxonomy" id="573"/>
    <lineage>
        <taxon>Bacteria</taxon>
        <taxon>Pseudomonadati</taxon>
        <taxon>Pseudomonadota</taxon>
        <taxon>Gammaproteobacteria</taxon>
        <taxon>Enterobacterales</taxon>
        <taxon>Enterobacteriaceae</taxon>
        <taxon>Klebsiella/Raoultella group</taxon>
        <taxon>Klebsiella</taxon>
        <taxon>Klebsiella pneumoniae complex</taxon>
    </lineage>
</organism>
<dbReference type="InterPro" id="IPR013762">
    <property type="entry name" value="Integrase-like_cat_sf"/>
</dbReference>
<evidence type="ECO:0000256" key="3">
    <source>
        <dbReference type="ARBA" id="ARBA00023125"/>
    </source>
</evidence>
<protein>
    <submittedName>
        <fullName evidence="6">Phage integrase family site-specific recombinase</fullName>
    </submittedName>
</protein>
<comment type="similarity">
    <text evidence="1">Belongs to the 'phage' integrase family.</text>
</comment>
<name>A0A2X3D6W7_KLEPN</name>
<dbReference type="PROSITE" id="PS51898">
    <property type="entry name" value="TYR_RECOMBINASE"/>
    <property type="match status" value="1"/>
</dbReference>
<dbReference type="AlphaFoldDB" id="A0A2X3D6W7"/>
<dbReference type="Proteomes" id="UP000250675">
    <property type="component" value="Unassembled WGS sequence"/>
</dbReference>
<dbReference type="Pfam" id="PF00589">
    <property type="entry name" value="Phage_integrase"/>
    <property type="match status" value="1"/>
</dbReference>
<sequence length="200" mass="22979">MVRNSRRESAEQPYQPCIPWLLVNETLPTSKPVTYFNQLRRLKSPGHLEIAARLQQRITAIMRYAVHNSIIDSNPAQDLAGAIATAKRVHRPALPFERITELLSRIESYRGRLLTRLAVKLTLLTFVRSSEMRFARWSEIDFKNALWTIPAEREELQGVKHSSRGSKMKTPHLVPLSKQALATLREIQKLSGRSGNHLHW</sequence>
<evidence type="ECO:0000256" key="4">
    <source>
        <dbReference type="ARBA" id="ARBA00023172"/>
    </source>
</evidence>
<dbReference type="InterPro" id="IPR002104">
    <property type="entry name" value="Integrase_catalytic"/>
</dbReference>
<dbReference type="SUPFAM" id="SSF56349">
    <property type="entry name" value="DNA breaking-rejoining enzymes"/>
    <property type="match status" value="1"/>
</dbReference>
<feature type="domain" description="Tyr recombinase" evidence="5">
    <location>
        <begin position="89"/>
        <end position="200"/>
    </location>
</feature>
<proteinExistence type="inferred from homology"/>
<evidence type="ECO:0000256" key="2">
    <source>
        <dbReference type="ARBA" id="ARBA00022908"/>
    </source>
</evidence>
<evidence type="ECO:0000256" key="1">
    <source>
        <dbReference type="ARBA" id="ARBA00008857"/>
    </source>
</evidence>
<evidence type="ECO:0000313" key="6">
    <source>
        <dbReference type="EMBL" id="SQC20703.1"/>
    </source>
</evidence>
<dbReference type="Pfam" id="PF22022">
    <property type="entry name" value="Phage_int_M"/>
    <property type="match status" value="1"/>
</dbReference>
<dbReference type="PANTHER" id="PTHR30629">
    <property type="entry name" value="PROPHAGE INTEGRASE"/>
    <property type="match status" value="1"/>
</dbReference>
<dbReference type="InterPro" id="IPR010998">
    <property type="entry name" value="Integrase_recombinase_N"/>
</dbReference>
<dbReference type="GO" id="GO:0003677">
    <property type="term" value="F:DNA binding"/>
    <property type="evidence" value="ECO:0007669"/>
    <property type="project" value="UniProtKB-KW"/>
</dbReference>
<reference evidence="6 7" key="1">
    <citation type="submission" date="2018-06" db="EMBL/GenBank/DDBJ databases">
        <authorList>
            <consortium name="Pathogen Informatics"/>
            <person name="Doyle S."/>
        </authorList>
    </citation>
    <scope>NUCLEOTIDE SEQUENCE [LARGE SCALE GENOMIC DNA]</scope>
    <source>
        <strain evidence="6 7">NCTC9645</strain>
    </source>
</reference>
<gene>
    <name evidence="6" type="primary">intA_2</name>
    <name evidence="6" type="ORF">NCTC9645_01730</name>
</gene>
<keyword evidence="4" id="KW-0233">DNA recombination</keyword>
<dbReference type="GO" id="GO:0015074">
    <property type="term" value="P:DNA integration"/>
    <property type="evidence" value="ECO:0007669"/>
    <property type="project" value="UniProtKB-KW"/>
</dbReference>
<dbReference type="EMBL" id="UASO01000004">
    <property type="protein sequence ID" value="SQC20703.1"/>
    <property type="molecule type" value="Genomic_DNA"/>
</dbReference>
<dbReference type="InterPro" id="IPR011010">
    <property type="entry name" value="DNA_brk_join_enz"/>
</dbReference>
<accession>A0A2X3D6W7</accession>
<dbReference type="InterPro" id="IPR053876">
    <property type="entry name" value="Phage_int_M"/>
</dbReference>
<dbReference type="Gene3D" id="1.10.443.10">
    <property type="entry name" value="Intergrase catalytic core"/>
    <property type="match status" value="1"/>
</dbReference>
<evidence type="ECO:0000259" key="5">
    <source>
        <dbReference type="PROSITE" id="PS51898"/>
    </source>
</evidence>
<dbReference type="PANTHER" id="PTHR30629:SF9">
    <property type="entry name" value="PROTEIN INTB-RELATED"/>
    <property type="match status" value="1"/>
</dbReference>
<dbReference type="Gene3D" id="1.10.150.130">
    <property type="match status" value="1"/>
</dbReference>
<keyword evidence="3" id="KW-0238">DNA-binding</keyword>